<feature type="compositionally biased region" description="Acidic residues" evidence="2">
    <location>
        <begin position="41"/>
        <end position="51"/>
    </location>
</feature>
<dbReference type="InterPro" id="IPR007607">
    <property type="entry name" value="BacA/B"/>
</dbReference>
<feature type="compositionally biased region" description="Acidic residues" evidence="2">
    <location>
        <begin position="108"/>
        <end position="120"/>
    </location>
</feature>
<feature type="region of interest" description="Disordered" evidence="2">
    <location>
        <begin position="19"/>
        <end position="120"/>
    </location>
</feature>
<proteinExistence type="inferred from homology"/>
<dbReference type="PANTHER" id="PTHR35024:SF4">
    <property type="entry name" value="POLYMER-FORMING CYTOSKELETAL PROTEIN"/>
    <property type="match status" value="1"/>
</dbReference>
<name>A0A1M6NSN4_9FIRM</name>
<dbReference type="OrthoDB" id="1651736at2"/>
<evidence type="ECO:0000313" key="3">
    <source>
        <dbReference type="EMBL" id="SHJ98694.1"/>
    </source>
</evidence>
<evidence type="ECO:0000313" key="4">
    <source>
        <dbReference type="Proteomes" id="UP000184386"/>
    </source>
</evidence>
<reference evidence="3 4" key="1">
    <citation type="submission" date="2016-11" db="EMBL/GenBank/DDBJ databases">
        <authorList>
            <person name="Jaros S."/>
            <person name="Januszkiewicz K."/>
            <person name="Wedrychowicz H."/>
        </authorList>
    </citation>
    <scope>NUCLEOTIDE SEQUENCE [LARGE SCALE GENOMIC DNA]</scope>
    <source>
        <strain evidence="3 4">DSM 15929</strain>
    </source>
</reference>
<gene>
    <name evidence="3" type="ORF">SAMN02745136_01433</name>
</gene>
<dbReference type="PANTHER" id="PTHR35024">
    <property type="entry name" value="HYPOTHETICAL CYTOSOLIC PROTEIN"/>
    <property type="match status" value="1"/>
</dbReference>
<evidence type="ECO:0000256" key="1">
    <source>
        <dbReference type="ARBA" id="ARBA00044755"/>
    </source>
</evidence>
<organism evidence="3 4">
    <name type="scientific">Anaerocolumna jejuensis DSM 15929</name>
    <dbReference type="NCBI Taxonomy" id="1121322"/>
    <lineage>
        <taxon>Bacteria</taxon>
        <taxon>Bacillati</taxon>
        <taxon>Bacillota</taxon>
        <taxon>Clostridia</taxon>
        <taxon>Lachnospirales</taxon>
        <taxon>Lachnospiraceae</taxon>
        <taxon>Anaerocolumna</taxon>
    </lineage>
</organism>
<keyword evidence="4" id="KW-1185">Reference proteome</keyword>
<comment type="similarity">
    <text evidence="1">Belongs to the bactofilin family.</text>
</comment>
<dbReference type="RefSeq" id="WP_073274276.1">
    <property type="nucleotide sequence ID" value="NZ_FRAC01000008.1"/>
</dbReference>
<dbReference type="Proteomes" id="UP000184386">
    <property type="component" value="Unassembled WGS sequence"/>
</dbReference>
<protein>
    <submittedName>
        <fullName evidence="3">Polymer-forming protein</fullName>
    </submittedName>
</protein>
<sequence length="267" mass="27917">MGFFKDFKDDLSQAVNELLPEDVLEGGTEGNTSEEKGNETEAVEQTEAIEGEETKEVQTEEEDNLTEDDNVDKELLEALLTSEAVTVNDEKPAASEEPALEEKKAEESTAEDTSGDGTDVTEEVTIIAKSTVLTGNLHTDGSLEVIGTVRGDIDCKGKLSVIGTVSGNCSASEVYIGAKRFEGSITSEGNVRIGLGTVIIGDILGTASFIAGAVKGDIDISGPIVIDSSAVIKGNIKAASIQVNNGAVIDGFCSLSYASVNIDSIFE</sequence>
<dbReference type="AlphaFoldDB" id="A0A1M6NSN4"/>
<dbReference type="STRING" id="1121322.SAMN02745136_01433"/>
<accession>A0A1M6NSN4</accession>
<dbReference type="EMBL" id="FRAC01000008">
    <property type="protein sequence ID" value="SHJ98694.1"/>
    <property type="molecule type" value="Genomic_DNA"/>
</dbReference>
<feature type="compositionally biased region" description="Acidic residues" evidence="2">
    <location>
        <begin position="59"/>
        <end position="71"/>
    </location>
</feature>
<evidence type="ECO:0000256" key="2">
    <source>
        <dbReference type="SAM" id="MobiDB-lite"/>
    </source>
</evidence>
<feature type="compositionally biased region" description="Basic and acidic residues" evidence="2">
    <location>
        <begin position="88"/>
        <end position="107"/>
    </location>
</feature>
<dbReference type="Pfam" id="PF04519">
    <property type="entry name" value="Bactofilin"/>
    <property type="match status" value="2"/>
</dbReference>